<dbReference type="PANTHER" id="PTHR33175:SF3">
    <property type="entry name" value="DNA-BINDING PROTEIN HU-BETA"/>
    <property type="match status" value="1"/>
</dbReference>
<proteinExistence type="inferred from homology"/>
<dbReference type="SMART" id="SM00411">
    <property type="entry name" value="BHL"/>
    <property type="match status" value="1"/>
</dbReference>
<dbReference type="GO" id="GO:0005829">
    <property type="term" value="C:cytosol"/>
    <property type="evidence" value="ECO:0007669"/>
    <property type="project" value="TreeGrafter"/>
</dbReference>
<dbReference type="PRINTS" id="PR01727">
    <property type="entry name" value="DNABINDINGHU"/>
</dbReference>
<evidence type="ECO:0000256" key="4">
    <source>
        <dbReference type="RuleBase" id="RU003939"/>
    </source>
</evidence>
<gene>
    <name evidence="5" type="ORF">SAMN05660349_01519</name>
</gene>
<sequence>MKNKELISELSDRLGMKSQEVTDMLDSFCSIVGTHLIENDIVSLPDFGHFEVKKKSDRISVNPSNGKRYLVPPKLVAVFKPATILKAKLKEMADNE</sequence>
<dbReference type="Gene3D" id="4.10.520.10">
    <property type="entry name" value="IHF-like DNA-binding proteins"/>
    <property type="match status" value="1"/>
</dbReference>
<accession>A0A1T5BWX8</accession>
<dbReference type="RefSeq" id="WP_079683103.1">
    <property type="nucleotide sequence ID" value="NZ_FUYQ01000009.1"/>
</dbReference>
<dbReference type="PANTHER" id="PTHR33175">
    <property type="entry name" value="DNA-BINDING PROTEIN HU"/>
    <property type="match status" value="1"/>
</dbReference>
<dbReference type="InterPro" id="IPR000119">
    <property type="entry name" value="Hist_DNA-bd"/>
</dbReference>
<evidence type="ECO:0000313" key="6">
    <source>
        <dbReference type="Proteomes" id="UP000190852"/>
    </source>
</evidence>
<protein>
    <submittedName>
        <fullName evidence="5">DNA-binding protein HU-beta</fullName>
    </submittedName>
</protein>
<evidence type="ECO:0000256" key="1">
    <source>
        <dbReference type="ARBA" id="ARBA00010529"/>
    </source>
</evidence>
<name>A0A1T5BWX8_9BACT</name>
<dbReference type="GO" id="GO:0030261">
    <property type="term" value="P:chromosome condensation"/>
    <property type="evidence" value="ECO:0007669"/>
    <property type="project" value="UniProtKB-KW"/>
</dbReference>
<dbReference type="Pfam" id="PF00216">
    <property type="entry name" value="Bac_DNA_binding"/>
    <property type="match status" value="1"/>
</dbReference>
<keyword evidence="6" id="KW-1185">Reference proteome</keyword>
<evidence type="ECO:0000313" key="5">
    <source>
        <dbReference type="EMBL" id="SKB51513.1"/>
    </source>
</evidence>
<keyword evidence="3 5" id="KW-0238">DNA-binding</keyword>
<dbReference type="GO" id="GO:0030527">
    <property type="term" value="F:structural constituent of chromatin"/>
    <property type="evidence" value="ECO:0007669"/>
    <property type="project" value="InterPro"/>
</dbReference>
<dbReference type="AlphaFoldDB" id="A0A1T5BWX8"/>
<dbReference type="GO" id="GO:0003677">
    <property type="term" value="F:DNA binding"/>
    <property type="evidence" value="ECO:0007669"/>
    <property type="project" value="UniProtKB-KW"/>
</dbReference>
<dbReference type="SUPFAM" id="SSF47729">
    <property type="entry name" value="IHF-like DNA-binding proteins"/>
    <property type="match status" value="1"/>
</dbReference>
<evidence type="ECO:0000256" key="3">
    <source>
        <dbReference type="ARBA" id="ARBA00023125"/>
    </source>
</evidence>
<keyword evidence="2" id="KW-0226">DNA condensation</keyword>
<dbReference type="EMBL" id="FUYQ01000009">
    <property type="protein sequence ID" value="SKB51513.1"/>
    <property type="molecule type" value="Genomic_DNA"/>
</dbReference>
<dbReference type="Proteomes" id="UP000190852">
    <property type="component" value="Unassembled WGS sequence"/>
</dbReference>
<evidence type="ECO:0000256" key="2">
    <source>
        <dbReference type="ARBA" id="ARBA00023067"/>
    </source>
</evidence>
<comment type="similarity">
    <text evidence="1 4">Belongs to the bacterial histone-like protein family.</text>
</comment>
<dbReference type="InterPro" id="IPR010992">
    <property type="entry name" value="IHF-like_DNA-bd_dom_sf"/>
</dbReference>
<reference evidence="6" key="1">
    <citation type="submission" date="2017-02" db="EMBL/GenBank/DDBJ databases">
        <authorList>
            <person name="Varghese N."/>
            <person name="Submissions S."/>
        </authorList>
    </citation>
    <scope>NUCLEOTIDE SEQUENCE [LARGE SCALE GENOMIC DNA]</scope>
    <source>
        <strain evidence="6">DSM 24967</strain>
    </source>
</reference>
<organism evidence="5 6">
    <name type="scientific">Parabacteroides chartae</name>
    <dbReference type="NCBI Taxonomy" id="1037355"/>
    <lineage>
        <taxon>Bacteria</taxon>
        <taxon>Pseudomonadati</taxon>
        <taxon>Bacteroidota</taxon>
        <taxon>Bacteroidia</taxon>
        <taxon>Bacteroidales</taxon>
        <taxon>Tannerellaceae</taxon>
        <taxon>Parabacteroides</taxon>
    </lineage>
</organism>
<dbReference type="CDD" id="cd13832">
    <property type="entry name" value="IHF"/>
    <property type="match status" value="1"/>
</dbReference>